<comment type="subcellular location">
    <subcellularLocation>
        <location evidence="1">Cell inner membrane</location>
        <topology evidence="1">Multi-pass membrane protein</topology>
    </subcellularLocation>
</comment>
<evidence type="ECO:0000256" key="6">
    <source>
        <dbReference type="ARBA" id="ARBA00022679"/>
    </source>
</evidence>
<dbReference type="PANTHER" id="PTHR32309:SF31">
    <property type="entry name" value="CAPSULAR EXOPOLYSACCHARIDE FAMILY"/>
    <property type="match status" value="1"/>
</dbReference>
<feature type="transmembrane region" description="Helical" evidence="16">
    <location>
        <begin position="417"/>
        <end position="436"/>
    </location>
</feature>
<dbReference type="SUPFAM" id="SSF52540">
    <property type="entry name" value="P-loop containing nucleoside triphosphate hydrolases"/>
    <property type="match status" value="1"/>
</dbReference>
<comment type="similarity">
    <text evidence="3">Belongs to the etk/wzc family.</text>
</comment>
<evidence type="ECO:0000256" key="14">
    <source>
        <dbReference type="ARBA" id="ARBA00053015"/>
    </source>
</evidence>
<evidence type="ECO:0000256" key="16">
    <source>
        <dbReference type="SAM" id="Phobius"/>
    </source>
</evidence>
<protein>
    <submittedName>
        <fullName evidence="19">Capsular polysaccharide biosynthesis protein</fullName>
    </submittedName>
</protein>
<dbReference type="RefSeq" id="WP_184203192.1">
    <property type="nucleotide sequence ID" value="NZ_JACHGW010000005.1"/>
</dbReference>
<dbReference type="Gene3D" id="3.40.50.300">
    <property type="entry name" value="P-loop containing nucleotide triphosphate hydrolases"/>
    <property type="match status" value="1"/>
</dbReference>
<evidence type="ECO:0000256" key="12">
    <source>
        <dbReference type="ARBA" id="ARBA00023136"/>
    </source>
</evidence>
<evidence type="ECO:0000256" key="15">
    <source>
        <dbReference type="SAM" id="Coils"/>
    </source>
</evidence>
<evidence type="ECO:0000256" key="11">
    <source>
        <dbReference type="ARBA" id="ARBA00022989"/>
    </source>
</evidence>
<evidence type="ECO:0000259" key="18">
    <source>
        <dbReference type="Pfam" id="PF13614"/>
    </source>
</evidence>
<keyword evidence="9" id="KW-0418">Kinase</keyword>
<dbReference type="Pfam" id="PF13614">
    <property type="entry name" value="AAA_31"/>
    <property type="match status" value="1"/>
</dbReference>
<reference evidence="19 20" key="1">
    <citation type="submission" date="2020-08" db="EMBL/GenBank/DDBJ databases">
        <title>Genomic Encyclopedia of Type Strains, Phase IV (KMG-IV): sequencing the most valuable type-strain genomes for metagenomic binning, comparative biology and taxonomic classification.</title>
        <authorList>
            <person name="Goeker M."/>
        </authorList>
    </citation>
    <scope>NUCLEOTIDE SEQUENCE [LARGE SCALE GENOMIC DNA]</scope>
    <source>
        <strain evidence="19 20">DSM 23562</strain>
    </source>
</reference>
<keyword evidence="12 16" id="KW-0472">Membrane</keyword>
<evidence type="ECO:0000256" key="13">
    <source>
        <dbReference type="ARBA" id="ARBA00023137"/>
    </source>
</evidence>
<keyword evidence="5" id="KW-0997">Cell inner membrane</keyword>
<evidence type="ECO:0000256" key="3">
    <source>
        <dbReference type="ARBA" id="ARBA00008883"/>
    </source>
</evidence>
<keyword evidence="11 16" id="KW-1133">Transmembrane helix</keyword>
<dbReference type="InterPro" id="IPR005702">
    <property type="entry name" value="Wzc-like_C"/>
</dbReference>
<evidence type="ECO:0000256" key="2">
    <source>
        <dbReference type="ARBA" id="ARBA00006683"/>
    </source>
</evidence>
<evidence type="ECO:0000256" key="5">
    <source>
        <dbReference type="ARBA" id="ARBA00022519"/>
    </source>
</evidence>
<keyword evidence="7 16" id="KW-0812">Transmembrane</keyword>
<evidence type="ECO:0000256" key="1">
    <source>
        <dbReference type="ARBA" id="ARBA00004429"/>
    </source>
</evidence>
<keyword evidence="4" id="KW-1003">Cell membrane</keyword>
<organism evidence="19 20">
    <name type="scientific">Armatimonas rosea</name>
    <dbReference type="NCBI Taxonomy" id="685828"/>
    <lineage>
        <taxon>Bacteria</taxon>
        <taxon>Bacillati</taxon>
        <taxon>Armatimonadota</taxon>
        <taxon>Armatimonadia</taxon>
        <taxon>Armatimonadales</taxon>
        <taxon>Armatimonadaceae</taxon>
        <taxon>Armatimonas</taxon>
    </lineage>
</organism>
<dbReference type="InterPro" id="IPR050445">
    <property type="entry name" value="Bact_polysacc_biosynth/exp"/>
</dbReference>
<keyword evidence="20" id="KW-1185">Reference proteome</keyword>
<sequence>MDIWRAVAILNRRKWLILFSVVITTALTFGATRLVGSKWEATVKLLAPQTASRANGTEQGHDGYDVNPTNSKAITSMYNSILLSREVVEPAFKKIQENLPTGGELPKQVEFVVVGPRLFEIQVTTNQAEKAELLANALAESFVEYNHVLNTKDTYSVVKILQEQLRKADAELAKARTKYSNYSQEHKVIGTSDDETRSARTQIDTYRAEINGVQQELAVCQTRLSNNQRRLAEIESLLRSPRPAVTGANSKAISAEIDRITGTLASLQARYGAEYPEVKRSLITRDDLIKRLKTAQDLERTILTYDEKVSQQADIQKNNKDTQARILELQARQETLSKAITNEESRAMESKNLSDPVNSLANEVNSKSESRAAILARLNAALMAHDVAQRENPLVILERVNSLNPPVNISSGRTFKLIGLSAICALLGSCALIIALDSVDKRIKSVSEAERSYPVRILATIPQPEGTMSYADLARIAELKPRALATEAYRFLGLHMLNDVTPNMRSIMVISAKAEQGSTTTITNLAITLAQAGKKVVLVDANTRTAELHQVFKTPNDFGFTDLLMNPTISSFEKALMQTTVENLQIITSGTSPENPWETYRSSNLRMVSKQLRDIADYVLDVILIHQGSPGIGTFCQG</sequence>
<dbReference type="Gene3D" id="1.10.287.1490">
    <property type="match status" value="1"/>
</dbReference>
<dbReference type="PANTHER" id="PTHR32309">
    <property type="entry name" value="TYROSINE-PROTEIN KINASE"/>
    <property type="match status" value="1"/>
</dbReference>
<keyword evidence="10" id="KW-0067">ATP-binding</keyword>
<evidence type="ECO:0000256" key="10">
    <source>
        <dbReference type="ARBA" id="ARBA00022840"/>
    </source>
</evidence>
<name>A0A7W9SVX1_ARMRO</name>
<dbReference type="CDD" id="cd05387">
    <property type="entry name" value="BY-kinase"/>
    <property type="match status" value="1"/>
</dbReference>
<evidence type="ECO:0000256" key="7">
    <source>
        <dbReference type="ARBA" id="ARBA00022692"/>
    </source>
</evidence>
<accession>A0A7W9SVX1</accession>
<comment type="catalytic activity">
    <reaction evidence="14">
        <text>L-tyrosyl-[protein] + ATP = O-phospho-L-tyrosyl-[protein] + ADP + H(+)</text>
        <dbReference type="Rhea" id="RHEA:10596"/>
        <dbReference type="Rhea" id="RHEA-COMP:10136"/>
        <dbReference type="Rhea" id="RHEA-COMP:20101"/>
        <dbReference type="ChEBI" id="CHEBI:15378"/>
        <dbReference type="ChEBI" id="CHEBI:30616"/>
        <dbReference type="ChEBI" id="CHEBI:46858"/>
        <dbReference type="ChEBI" id="CHEBI:61978"/>
        <dbReference type="ChEBI" id="CHEBI:456216"/>
    </reaction>
</comment>
<dbReference type="EMBL" id="JACHGW010000005">
    <property type="protein sequence ID" value="MBB6053169.1"/>
    <property type="molecule type" value="Genomic_DNA"/>
</dbReference>
<dbReference type="GO" id="GO:0005886">
    <property type="term" value="C:plasma membrane"/>
    <property type="evidence" value="ECO:0007669"/>
    <property type="project" value="UniProtKB-SubCell"/>
</dbReference>
<dbReference type="AlphaFoldDB" id="A0A7W9SVX1"/>
<comment type="similarity">
    <text evidence="2">Belongs to the CpsC/CapA family.</text>
</comment>
<dbReference type="InterPro" id="IPR027417">
    <property type="entry name" value="P-loop_NTPase"/>
</dbReference>
<evidence type="ECO:0000256" key="9">
    <source>
        <dbReference type="ARBA" id="ARBA00022777"/>
    </source>
</evidence>
<dbReference type="InterPro" id="IPR025669">
    <property type="entry name" value="AAA_dom"/>
</dbReference>
<feature type="domain" description="Polysaccharide chain length determinant N-terminal" evidence="17">
    <location>
        <begin position="2"/>
        <end position="94"/>
    </location>
</feature>
<evidence type="ECO:0000313" key="19">
    <source>
        <dbReference type="EMBL" id="MBB6053169.1"/>
    </source>
</evidence>
<evidence type="ECO:0000256" key="8">
    <source>
        <dbReference type="ARBA" id="ARBA00022741"/>
    </source>
</evidence>
<keyword evidence="15" id="KW-0175">Coiled coil</keyword>
<evidence type="ECO:0000259" key="17">
    <source>
        <dbReference type="Pfam" id="PF02706"/>
    </source>
</evidence>
<feature type="coiled-coil region" evidence="15">
    <location>
        <begin position="158"/>
        <end position="185"/>
    </location>
</feature>
<comment type="caution">
    <text evidence="19">The sequence shown here is derived from an EMBL/GenBank/DDBJ whole genome shotgun (WGS) entry which is preliminary data.</text>
</comment>
<evidence type="ECO:0000313" key="20">
    <source>
        <dbReference type="Proteomes" id="UP000520814"/>
    </source>
</evidence>
<dbReference type="InterPro" id="IPR003856">
    <property type="entry name" value="LPS_length_determ_N"/>
</dbReference>
<keyword evidence="6" id="KW-0808">Transferase</keyword>
<feature type="domain" description="AAA" evidence="18">
    <location>
        <begin position="504"/>
        <end position="625"/>
    </location>
</feature>
<proteinExistence type="inferred from homology"/>
<dbReference type="Proteomes" id="UP000520814">
    <property type="component" value="Unassembled WGS sequence"/>
</dbReference>
<keyword evidence="13" id="KW-0829">Tyrosine-protein kinase</keyword>
<gene>
    <name evidence="19" type="ORF">HNQ39_005001</name>
</gene>
<keyword evidence="8" id="KW-0547">Nucleotide-binding</keyword>
<evidence type="ECO:0000256" key="4">
    <source>
        <dbReference type="ARBA" id="ARBA00022475"/>
    </source>
</evidence>
<dbReference type="Pfam" id="PF02706">
    <property type="entry name" value="Wzz"/>
    <property type="match status" value="1"/>
</dbReference>